<dbReference type="PANTHER" id="PTHR13847:SF289">
    <property type="entry name" value="GLYCINE OXIDASE"/>
    <property type="match status" value="1"/>
</dbReference>
<accession>A0ABR1GFI6</accession>
<keyword evidence="1" id="KW-0560">Oxidoreductase</keyword>
<feature type="compositionally biased region" description="Low complexity" evidence="2">
    <location>
        <begin position="148"/>
        <end position="165"/>
    </location>
</feature>
<reference evidence="4 5" key="1">
    <citation type="submission" date="2024-03" db="EMBL/GenBank/DDBJ databases">
        <title>Aureococcus anophagefferens CCMP1851 and Kratosvirus quantuckense: Draft genome of a second virus-susceptible host strain in the model system.</title>
        <authorList>
            <person name="Chase E."/>
            <person name="Truchon A.R."/>
            <person name="Schepens W."/>
            <person name="Wilhelm S.W."/>
        </authorList>
    </citation>
    <scope>NUCLEOTIDE SEQUENCE [LARGE SCALE GENOMIC DNA]</scope>
    <source>
        <strain evidence="4 5">CCMP1851</strain>
    </source>
</reference>
<dbReference type="PANTHER" id="PTHR13847">
    <property type="entry name" value="SARCOSINE DEHYDROGENASE-RELATED"/>
    <property type="match status" value="1"/>
</dbReference>
<dbReference type="Pfam" id="PF01266">
    <property type="entry name" value="DAO"/>
    <property type="match status" value="1"/>
</dbReference>
<feature type="compositionally biased region" description="Basic and acidic residues" evidence="2">
    <location>
        <begin position="290"/>
        <end position="302"/>
    </location>
</feature>
<evidence type="ECO:0000256" key="2">
    <source>
        <dbReference type="SAM" id="MobiDB-lite"/>
    </source>
</evidence>
<protein>
    <submittedName>
        <fullName evidence="4">Glycine oxidase ThiO</fullName>
    </submittedName>
</protein>
<organism evidence="4 5">
    <name type="scientific">Aureococcus anophagefferens</name>
    <name type="common">Harmful bloom alga</name>
    <dbReference type="NCBI Taxonomy" id="44056"/>
    <lineage>
        <taxon>Eukaryota</taxon>
        <taxon>Sar</taxon>
        <taxon>Stramenopiles</taxon>
        <taxon>Ochrophyta</taxon>
        <taxon>Pelagophyceae</taxon>
        <taxon>Pelagomonadales</taxon>
        <taxon>Pelagomonadaceae</taxon>
        <taxon>Aureococcus</taxon>
    </lineage>
</organism>
<feature type="region of interest" description="Disordered" evidence="2">
    <location>
        <begin position="290"/>
        <end position="310"/>
    </location>
</feature>
<gene>
    <name evidence="4" type="primary">thiO</name>
    <name evidence="4" type="ORF">SO694_00010049</name>
</gene>
<sequence length="310" mass="33081">MGPMRLFQSGFATIWKDARVFDLATKDGAPLLSPAELDRVFAAANFNTGGVTTPYLERHEMIPACIRLAVLLYWDSEICDSVEGAISKPSRVENEGLVHAADLDLAFAVSKLTMTSELDERRLNTFQFFSFLERRLAREREVVREARAGSSSSSGFSRTAGSQSSRSLPRSHAGSVESLSTFGRPAASAAHCNDAHHLCARARGLRGGPARPAPRASLRSSTAYDVVVVGGGMSGLSTALELRRRGRSVCVLSRDLAQAATLAAGGMLAPQAERLPGGPLLDLCVRSREARPARARDADDPGRSTPSAAS</sequence>
<dbReference type="EMBL" id="JBBJCI010000023">
    <property type="protein sequence ID" value="KAK7254573.1"/>
    <property type="molecule type" value="Genomic_DNA"/>
</dbReference>
<dbReference type="InterPro" id="IPR006076">
    <property type="entry name" value="FAD-dep_OxRdtase"/>
</dbReference>
<evidence type="ECO:0000259" key="3">
    <source>
        <dbReference type="Pfam" id="PF01266"/>
    </source>
</evidence>
<feature type="region of interest" description="Disordered" evidence="2">
    <location>
        <begin position="147"/>
        <end position="177"/>
    </location>
</feature>
<name>A0ABR1GFI6_AURAN</name>
<feature type="domain" description="FAD dependent oxidoreductase" evidence="3">
    <location>
        <begin position="225"/>
        <end position="297"/>
    </location>
</feature>
<comment type="caution">
    <text evidence="4">The sequence shown here is derived from an EMBL/GenBank/DDBJ whole genome shotgun (WGS) entry which is preliminary data.</text>
</comment>
<evidence type="ECO:0000313" key="5">
    <source>
        <dbReference type="Proteomes" id="UP001363151"/>
    </source>
</evidence>
<dbReference type="Proteomes" id="UP001363151">
    <property type="component" value="Unassembled WGS sequence"/>
</dbReference>
<dbReference type="Gene3D" id="3.50.50.60">
    <property type="entry name" value="FAD/NAD(P)-binding domain"/>
    <property type="match status" value="1"/>
</dbReference>
<dbReference type="SUPFAM" id="SSF51905">
    <property type="entry name" value="FAD/NAD(P)-binding domain"/>
    <property type="match status" value="1"/>
</dbReference>
<keyword evidence="5" id="KW-1185">Reference proteome</keyword>
<proteinExistence type="predicted"/>
<evidence type="ECO:0000256" key="1">
    <source>
        <dbReference type="ARBA" id="ARBA00023002"/>
    </source>
</evidence>
<dbReference type="InterPro" id="IPR036188">
    <property type="entry name" value="FAD/NAD-bd_sf"/>
</dbReference>
<evidence type="ECO:0000313" key="4">
    <source>
        <dbReference type="EMBL" id="KAK7254573.1"/>
    </source>
</evidence>